<sequence length="439" mass="51686">MRLPRVFPRVLLVVALLLTAYSLSALFYSAPTRHASKGASPIQSFMADEPVQSPDQSQTSDNWPVFSRNYYPHPIPRSPFYPNFTIKWDFDTAAFLQRPDVRGKPPKIMTWAVKTRYMPPLPEPVRLRFCPEMPCRMTTNMTYKDESAALMWAGQIMREPTPPERSHPDQIFLFHNHEPQAPEWTSLPSFRKPAWKSAFNWTMHYRFDSDIVSLYGFLAKREKPLVKNYTAIMAKKNKIAAWLVSHCKTYGQREDYIKLLQQHMQVDAYGGCAPRKCPRDVDDSCFKMINSEYKFFLAFENAFCKDYISEKFFRYLEADVVVVARASNEFRFHSPPGIFVNTADFASVKELADHLLYLDSHPEEYIKILKAKDAYQPLYEDYPIRRPDGSIYYMHYHYEGVSYCEMCRRLWDLDKYRKTIPDIVEWFDKENCYPPRDLK</sequence>
<dbReference type="Pfam" id="PF00852">
    <property type="entry name" value="Glyco_transf_10"/>
    <property type="match status" value="1"/>
</dbReference>
<dbReference type="AlphaFoldDB" id="A0ABD0KS45"/>
<comment type="similarity">
    <text evidence="3 12">Belongs to the glycosyltransferase 10 family.</text>
</comment>
<keyword evidence="10" id="KW-0472">Membrane</keyword>
<evidence type="ECO:0000256" key="5">
    <source>
        <dbReference type="ARBA" id="ARBA00022679"/>
    </source>
</evidence>
<reference evidence="15 16" key="1">
    <citation type="journal article" date="2023" name="Sci. Data">
        <title>Genome assembly of the Korean intertidal mud-creeper Batillaria attramentaria.</title>
        <authorList>
            <person name="Patra A.K."/>
            <person name="Ho P.T."/>
            <person name="Jun S."/>
            <person name="Lee S.J."/>
            <person name="Kim Y."/>
            <person name="Won Y.J."/>
        </authorList>
    </citation>
    <scope>NUCLEOTIDE SEQUENCE [LARGE SCALE GENOMIC DNA]</scope>
    <source>
        <strain evidence="15">Wonlab-2016</strain>
    </source>
</reference>
<comment type="caution">
    <text evidence="15">The sequence shown here is derived from an EMBL/GenBank/DDBJ whole genome shotgun (WGS) entry which is preliminary data.</text>
</comment>
<dbReference type="Proteomes" id="UP001519460">
    <property type="component" value="Unassembled WGS sequence"/>
</dbReference>
<evidence type="ECO:0000256" key="3">
    <source>
        <dbReference type="ARBA" id="ARBA00008919"/>
    </source>
</evidence>
<evidence type="ECO:0000256" key="8">
    <source>
        <dbReference type="ARBA" id="ARBA00022989"/>
    </source>
</evidence>
<keyword evidence="6 12" id="KW-0812">Transmembrane</keyword>
<evidence type="ECO:0000256" key="1">
    <source>
        <dbReference type="ARBA" id="ARBA00004323"/>
    </source>
</evidence>
<keyword evidence="8" id="KW-1133">Transmembrane helix</keyword>
<dbReference type="PANTHER" id="PTHR48438">
    <property type="entry name" value="ALPHA-(1,3)-FUCOSYLTRANSFERASE C-RELATED"/>
    <property type="match status" value="1"/>
</dbReference>
<dbReference type="GO" id="GO:0008417">
    <property type="term" value="F:fucosyltransferase activity"/>
    <property type="evidence" value="ECO:0007669"/>
    <property type="project" value="UniProtKB-ARBA"/>
</dbReference>
<dbReference type="PANTHER" id="PTHR48438:SF1">
    <property type="entry name" value="ALPHA-(1,3)-FUCOSYLTRANSFERASE C-RELATED"/>
    <property type="match status" value="1"/>
</dbReference>
<evidence type="ECO:0000259" key="14">
    <source>
        <dbReference type="Pfam" id="PF17039"/>
    </source>
</evidence>
<dbReference type="EMBL" id="JACVVK020000134">
    <property type="protein sequence ID" value="KAK7489778.1"/>
    <property type="molecule type" value="Genomic_DNA"/>
</dbReference>
<evidence type="ECO:0000256" key="6">
    <source>
        <dbReference type="ARBA" id="ARBA00022692"/>
    </source>
</evidence>
<evidence type="ECO:0000256" key="9">
    <source>
        <dbReference type="ARBA" id="ARBA00023034"/>
    </source>
</evidence>
<protein>
    <recommendedName>
        <fullName evidence="12">Fucosyltransferase</fullName>
        <ecNumber evidence="12">2.4.1.-</ecNumber>
    </recommendedName>
</protein>
<comment type="subcellular location">
    <subcellularLocation>
        <location evidence="1">Golgi apparatus membrane</location>
        <topology evidence="1">Single-pass type II membrane protein</topology>
    </subcellularLocation>
    <subcellularLocation>
        <location evidence="12">Golgi apparatus</location>
        <location evidence="12">Golgi stack membrane</location>
        <topology evidence="12">Single-pass type II membrane protein</topology>
    </subcellularLocation>
</comment>
<evidence type="ECO:0000256" key="7">
    <source>
        <dbReference type="ARBA" id="ARBA00022968"/>
    </source>
</evidence>
<dbReference type="GO" id="GO:0032580">
    <property type="term" value="C:Golgi cisterna membrane"/>
    <property type="evidence" value="ECO:0007669"/>
    <property type="project" value="UniProtKB-SubCell"/>
</dbReference>
<evidence type="ECO:0000256" key="12">
    <source>
        <dbReference type="RuleBase" id="RU003832"/>
    </source>
</evidence>
<evidence type="ECO:0000313" key="15">
    <source>
        <dbReference type="EMBL" id="KAK7489778.1"/>
    </source>
</evidence>
<proteinExistence type="inferred from homology"/>
<evidence type="ECO:0000256" key="11">
    <source>
        <dbReference type="ARBA" id="ARBA00023180"/>
    </source>
</evidence>
<dbReference type="Gene3D" id="3.40.50.11660">
    <property type="entry name" value="Glycosyl transferase family 10, C-terminal domain"/>
    <property type="match status" value="1"/>
</dbReference>
<dbReference type="InterPro" id="IPR038577">
    <property type="entry name" value="GT10-like_C_sf"/>
</dbReference>
<dbReference type="GO" id="GO:0000139">
    <property type="term" value="C:Golgi membrane"/>
    <property type="evidence" value="ECO:0007669"/>
    <property type="project" value="UniProtKB-SubCell"/>
</dbReference>
<name>A0ABD0KS45_9CAEN</name>
<evidence type="ECO:0000256" key="4">
    <source>
        <dbReference type="ARBA" id="ARBA00022676"/>
    </source>
</evidence>
<keyword evidence="16" id="KW-1185">Reference proteome</keyword>
<feature type="domain" description="Fucosyltransferase N-terminal" evidence="14">
    <location>
        <begin position="106"/>
        <end position="216"/>
    </location>
</feature>
<keyword evidence="11" id="KW-0325">Glycoprotein</keyword>
<dbReference type="InterPro" id="IPR031481">
    <property type="entry name" value="Glyco_tran_10_N"/>
</dbReference>
<dbReference type="InterPro" id="IPR055270">
    <property type="entry name" value="Glyco_tran_10_C"/>
</dbReference>
<dbReference type="SUPFAM" id="SSF53756">
    <property type="entry name" value="UDP-Glycosyltransferase/glycogen phosphorylase"/>
    <property type="match status" value="1"/>
</dbReference>
<dbReference type="InterPro" id="IPR001503">
    <property type="entry name" value="Glyco_trans_10"/>
</dbReference>
<keyword evidence="4 12" id="KW-0328">Glycosyltransferase</keyword>
<organism evidence="15 16">
    <name type="scientific">Batillaria attramentaria</name>
    <dbReference type="NCBI Taxonomy" id="370345"/>
    <lineage>
        <taxon>Eukaryota</taxon>
        <taxon>Metazoa</taxon>
        <taxon>Spiralia</taxon>
        <taxon>Lophotrochozoa</taxon>
        <taxon>Mollusca</taxon>
        <taxon>Gastropoda</taxon>
        <taxon>Caenogastropoda</taxon>
        <taxon>Sorbeoconcha</taxon>
        <taxon>Cerithioidea</taxon>
        <taxon>Batillariidae</taxon>
        <taxon>Batillaria</taxon>
    </lineage>
</organism>
<evidence type="ECO:0000256" key="10">
    <source>
        <dbReference type="ARBA" id="ARBA00023136"/>
    </source>
</evidence>
<dbReference type="EC" id="2.4.1.-" evidence="12"/>
<dbReference type="FunFam" id="3.40.50.11660:FF:000002">
    <property type="entry name" value="Alpha-(1,3)-fucosyltransferase"/>
    <property type="match status" value="1"/>
</dbReference>
<feature type="domain" description="Fucosyltransferase C-terminal" evidence="13">
    <location>
        <begin position="234"/>
        <end position="426"/>
    </location>
</feature>
<keyword evidence="5 12" id="KW-0808">Transferase</keyword>
<dbReference type="Pfam" id="PF17039">
    <property type="entry name" value="Glyco_tran_10_N"/>
    <property type="match status" value="1"/>
</dbReference>
<accession>A0ABD0KS45</accession>
<gene>
    <name evidence="15" type="ORF">BaRGS_00018960</name>
</gene>
<evidence type="ECO:0000259" key="13">
    <source>
        <dbReference type="Pfam" id="PF00852"/>
    </source>
</evidence>
<keyword evidence="9 12" id="KW-0333">Golgi apparatus</keyword>
<evidence type="ECO:0000256" key="2">
    <source>
        <dbReference type="ARBA" id="ARBA00004922"/>
    </source>
</evidence>
<comment type="pathway">
    <text evidence="2">Protein modification; protein glycosylation.</text>
</comment>
<evidence type="ECO:0000313" key="16">
    <source>
        <dbReference type="Proteomes" id="UP001519460"/>
    </source>
</evidence>
<keyword evidence="7" id="KW-0735">Signal-anchor</keyword>